<dbReference type="KEGG" id="ptrr:90956273"/>
<dbReference type="GeneID" id="90956273"/>
<dbReference type="AlphaFoldDB" id="A0A5M9L3W4"/>
<dbReference type="Proteomes" id="UP000245464">
    <property type="component" value="Chromosome 4"/>
</dbReference>
<gene>
    <name evidence="1" type="ORF">PtrM4_092020</name>
</gene>
<comment type="caution">
    <text evidence="1">The sequence shown here is derived from an EMBL/GenBank/DDBJ whole genome shotgun (WGS) entry which is preliminary data.</text>
</comment>
<accession>A0A5M9L3W4</accession>
<dbReference type="EMBL" id="NQIK02000004">
    <property type="protein sequence ID" value="KAF7571702.1"/>
    <property type="molecule type" value="Genomic_DNA"/>
</dbReference>
<reference evidence="1 2" key="1">
    <citation type="journal article" date="2018" name="BMC Genomics">
        <title>Comparative genomics of the wheat fungal pathogen Pyrenophora tritici-repentis reveals chromosomal variations and genome plasticity.</title>
        <authorList>
            <person name="Moolhuijzen P."/>
            <person name="See P.T."/>
            <person name="Hane J.K."/>
            <person name="Shi G."/>
            <person name="Liu Z."/>
            <person name="Oliver R.P."/>
            <person name="Moffat C.S."/>
        </authorList>
    </citation>
    <scope>NUCLEOTIDE SEQUENCE [LARGE SCALE GENOMIC DNA]</scope>
    <source>
        <strain evidence="1">M4</strain>
    </source>
</reference>
<evidence type="ECO:0000313" key="2">
    <source>
        <dbReference type="Proteomes" id="UP000245464"/>
    </source>
</evidence>
<evidence type="ECO:0000313" key="1">
    <source>
        <dbReference type="EMBL" id="KAF7571702.1"/>
    </source>
</evidence>
<dbReference type="RefSeq" id="XP_065962649.1">
    <property type="nucleotide sequence ID" value="XM_066106981.1"/>
</dbReference>
<sequence>MQLSTLTILASLAFGVAAMPQPNVRPQTIVVPPTCQTRRLPDLTCCCDKNTPNCVCEHGCVFPKVNPYCGSAPPAGTR</sequence>
<name>A0A5M9L3W4_9PLEO</name>
<organism evidence="1 2">
    <name type="scientific">Pyrenophora tritici-repentis</name>
    <dbReference type="NCBI Taxonomy" id="45151"/>
    <lineage>
        <taxon>Eukaryota</taxon>
        <taxon>Fungi</taxon>
        <taxon>Dikarya</taxon>
        <taxon>Ascomycota</taxon>
        <taxon>Pezizomycotina</taxon>
        <taxon>Dothideomycetes</taxon>
        <taxon>Pleosporomycetidae</taxon>
        <taxon>Pleosporales</taxon>
        <taxon>Pleosporineae</taxon>
        <taxon>Pleosporaceae</taxon>
        <taxon>Pyrenophora</taxon>
    </lineage>
</organism>
<proteinExistence type="predicted"/>
<protein>
    <submittedName>
        <fullName evidence="1">Uncharacterized protein</fullName>
    </submittedName>
</protein>